<evidence type="ECO:0000256" key="19">
    <source>
        <dbReference type="ARBA" id="ARBA00023180"/>
    </source>
</evidence>
<evidence type="ECO:0000256" key="24">
    <source>
        <dbReference type="SAM" id="SignalP"/>
    </source>
</evidence>
<dbReference type="Gene3D" id="1.10.510.10">
    <property type="entry name" value="Transferase(Phosphotransferase) domain 1"/>
    <property type="match status" value="1"/>
</dbReference>
<dbReference type="GO" id="GO:0004674">
    <property type="term" value="F:protein serine/threonine kinase activity"/>
    <property type="evidence" value="ECO:0007669"/>
    <property type="project" value="UniProtKB-KW"/>
</dbReference>
<protein>
    <recommendedName>
        <fullName evidence="4">non-specific serine/threonine protein kinase</fullName>
        <ecNumber evidence="4">2.7.11.1</ecNumber>
    </recommendedName>
</protein>
<keyword evidence="15 22" id="KW-0067">ATP-binding</keyword>
<dbReference type="GO" id="GO:0005886">
    <property type="term" value="C:plasma membrane"/>
    <property type="evidence" value="ECO:0007669"/>
    <property type="project" value="UniProtKB-SubCell"/>
</dbReference>
<dbReference type="OrthoDB" id="676979at2759"/>
<evidence type="ECO:0000256" key="1">
    <source>
        <dbReference type="ARBA" id="ARBA00004162"/>
    </source>
</evidence>
<dbReference type="InterPro" id="IPR011009">
    <property type="entry name" value="Kinase-like_dom_sf"/>
</dbReference>
<dbReference type="InterPro" id="IPR003591">
    <property type="entry name" value="Leu-rich_rpt_typical-subtyp"/>
</dbReference>
<evidence type="ECO:0000256" key="3">
    <source>
        <dbReference type="ARBA" id="ARBA00008684"/>
    </source>
</evidence>
<evidence type="ECO:0000256" key="4">
    <source>
        <dbReference type="ARBA" id="ARBA00012513"/>
    </source>
</evidence>
<feature type="domain" description="Protein kinase" evidence="25">
    <location>
        <begin position="729"/>
        <end position="994"/>
    </location>
</feature>
<dbReference type="GO" id="GO:0006952">
    <property type="term" value="P:defense response"/>
    <property type="evidence" value="ECO:0007669"/>
    <property type="project" value="UniProtKB-ARBA"/>
</dbReference>
<evidence type="ECO:0000256" key="17">
    <source>
        <dbReference type="ARBA" id="ARBA00023136"/>
    </source>
</evidence>
<keyword evidence="7" id="KW-0597">Phosphoprotein</keyword>
<dbReference type="RefSeq" id="XP_027090664.1">
    <property type="nucleotide sequence ID" value="XM_027234863.2"/>
</dbReference>
<comment type="similarity">
    <text evidence="3">Belongs to the protein kinase superfamily. Ser/Thr protein kinase family.</text>
</comment>
<evidence type="ECO:0000256" key="9">
    <source>
        <dbReference type="ARBA" id="ARBA00022679"/>
    </source>
</evidence>
<dbReference type="FunFam" id="1.10.510.10:FF:000358">
    <property type="entry name" value="Putative leucine-rich repeat receptor-like serine/threonine-protein kinase"/>
    <property type="match status" value="1"/>
</dbReference>
<reference evidence="27" key="2">
    <citation type="submission" date="2025-08" db="UniProtKB">
        <authorList>
            <consortium name="RefSeq"/>
        </authorList>
    </citation>
    <scope>IDENTIFICATION</scope>
    <source>
        <tissue evidence="27">Leaves</tissue>
    </source>
</reference>
<dbReference type="SMART" id="SM00369">
    <property type="entry name" value="LRR_TYP"/>
    <property type="match status" value="8"/>
</dbReference>
<dbReference type="PANTHER" id="PTHR27008">
    <property type="entry name" value="OS04G0122200 PROTEIN"/>
    <property type="match status" value="1"/>
</dbReference>
<evidence type="ECO:0000256" key="12">
    <source>
        <dbReference type="ARBA" id="ARBA00022737"/>
    </source>
</evidence>
<reference evidence="26" key="1">
    <citation type="journal article" date="2025" name="Foods">
        <title>Unveiling the Microbial Signatures of Arabica Coffee Cherries: Insights into Ripeness Specific Diversity, Functional Traits, and Implications for Quality and Safety.</title>
        <authorList>
            <consortium name="RefSeq"/>
            <person name="Tenea G.N."/>
            <person name="Cifuentes V."/>
            <person name="Reyes P."/>
            <person name="Cevallos-Vallejos M."/>
        </authorList>
    </citation>
    <scope>NUCLEOTIDE SEQUENCE [LARGE SCALE GENOMIC DNA]</scope>
</reference>
<evidence type="ECO:0000256" key="6">
    <source>
        <dbReference type="ARBA" id="ARBA00022527"/>
    </source>
</evidence>
<dbReference type="Gene3D" id="3.80.10.10">
    <property type="entry name" value="Ribonuclease Inhibitor"/>
    <property type="match status" value="3"/>
</dbReference>
<evidence type="ECO:0000256" key="5">
    <source>
        <dbReference type="ARBA" id="ARBA00022475"/>
    </source>
</evidence>
<evidence type="ECO:0000256" key="22">
    <source>
        <dbReference type="PROSITE-ProRule" id="PRU10141"/>
    </source>
</evidence>
<gene>
    <name evidence="27" type="primary">LOC113711693</name>
</gene>
<dbReference type="SUPFAM" id="SSF52058">
    <property type="entry name" value="L domain-like"/>
    <property type="match status" value="2"/>
</dbReference>
<dbReference type="Gene3D" id="3.30.200.20">
    <property type="entry name" value="Phosphorylase Kinase, domain 1"/>
    <property type="match status" value="1"/>
</dbReference>
<dbReference type="FunFam" id="3.30.200.20:FF:000432">
    <property type="entry name" value="LRR receptor-like serine/threonine-protein kinase EFR"/>
    <property type="match status" value="1"/>
</dbReference>
<accession>A0A6P6UJF3</accession>
<evidence type="ECO:0000256" key="7">
    <source>
        <dbReference type="ARBA" id="ARBA00022553"/>
    </source>
</evidence>
<feature type="transmembrane region" description="Helical" evidence="23">
    <location>
        <begin position="671"/>
        <end position="695"/>
    </location>
</feature>
<evidence type="ECO:0000256" key="18">
    <source>
        <dbReference type="ARBA" id="ARBA00023170"/>
    </source>
</evidence>
<keyword evidence="9" id="KW-0808">Transferase</keyword>
<keyword evidence="6" id="KW-0723">Serine/threonine-protein kinase</keyword>
<dbReference type="Pfam" id="PF00560">
    <property type="entry name" value="LRR_1"/>
    <property type="match status" value="1"/>
</dbReference>
<dbReference type="InterPro" id="IPR017441">
    <property type="entry name" value="Protein_kinase_ATP_BS"/>
</dbReference>
<keyword evidence="5" id="KW-1003">Cell membrane</keyword>
<proteinExistence type="inferred from homology"/>
<comment type="catalytic activity">
    <reaction evidence="20">
        <text>L-threonyl-[protein] + ATP = O-phospho-L-threonyl-[protein] + ADP + H(+)</text>
        <dbReference type="Rhea" id="RHEA:46608"/>
        <dbReference type="Rhea" id="RHEA-COMP:11060"/>
        <dbReference type="Rhea" id="RHEA-COMP:11605"/>
        <dbReference type="ChEBI" id="CHEBI:15378"/>
        <dbReference type="ChEBI" id="CHEBI:30013"/>
        <dbReference type="ChEBI" id="CHEBI:30616"/>
        <dbReference type="ChEBI" id="CHEBI:61977"/>
        <dbReference type="ChEBI" id="CHEBI:456216"/>
        <dbReference type="EC" id="2.7.11.1"/>
    </reaction>
</comment>
<dbReference type="InterPro" id="IPR032675">
    <property type="entry name" value="LRR_dom_sf"/>
</dbReference>
<dbReference type="Pfam" id="PF13855">
    <property type="entry name" value="LRR_8"/>
    <property type="match status" value="2"/>
</dbReference>
<keyword evidence="19" id="KW-0325">Glycoprotein</keyword>
<feature type="chain" id="PRO_5028088051" description="non-specific serine/threonine protein kinase" evidence="24">
    <location>
        <begin position="29"/>
        <end position="1045"/>
    </location>
</feature>
<evidence type="ECO:0000256" key="10">
    <source>
        <dbReference type="ARBA" id="ARBA00022692"/>
    </source>
</evidence>
<comment type="subcellular location">
    <subcellularLocation>
        <location evidence="1">Cell membrane</location>
        <topology evidence="1">Single-pass membrane protein</topology>
    </subcellularLocation>
    <subcellularLocation>
        <location evidence="2">Membrane</location>
        <topology evidence="2">Single-pass type I membrane protein</topology>
    </subcellularLocation>
</comment>
<dbReference type="PANTHER" id="PTHR27008:SF596">
    <property type="entry name" value="OS02G0215500 PROTEIN"/>
    <property type="match status" value="1"/>
</dbReference>
<organism evidence="26 27">
    <name type="scientific">Coffea arabica</name>
    <name type="common">Arabian coffee</name>
    <dbReference type="NCBI Taxonomy" id="13443"/>
    <lineage>
        <taxon>Eukaryota</taxon>
        <taxon>Viridiplantae</taxon>
        <taxon>Streptophyta</taxon>
        <taxon>Embryophyta</taxon>
        <taxon>Tracheophyta</taxon>
        <taxon>Spermatophyta</taxon>
        <taxon>Magnoliopsida</taxon>
        <taxon>eudicotyledons</taxon>
        <taxon>Gunneridae</taxon>
        <taxon>Pentapetalae</taxon>
        <taxon>asterids</taxon>
        <taxon>lamiids</taxon>
        <taxon>Gentianales</taxon>
        <taxon>Rubiaceae</taxon>
        <taxon>Ixoroideae</taxon>
        <taxon>Gardenieae complex</taxon>
        <taxon>Bertiereae - Coffeeae clade</taxon>
        <taxon>Coffeeae</taxon>
        <taxon>Coffea</taxon>
    </lineage>
</organism>
<sequence>MARFLISIHATERICLALALLTVLVLHAKNLPLDTASTKTMARREAHNRDRDRDCDPAALLDFKSKIQHDPYGIMNSWNDSHDFCSWKGVLCGRKHKRVTSIDLQSGGLVGFLSPFLGNLSFLRTLMLSNNTFQGGIPPQFGNLFRLQELHLSRNSLEGEIPSNLSKCFKLLHLNLSHNNLVGSIPPEFGYLRNLESLMIRHNNLRGNIPPSMGNCTSLSTLSAAENHLEGKIPEELGQLKTLKRIGFGDNRLNGNIPVSVYNLSKLEVLSLPSNQLHGNLPSALGLMLPQLEYLQLSDNQFWGVLPASLSNASELGRIDIGGNGFSGRITVDFGGLQNFILLAAAHNNFGSGEVLDGLQFLSTMTNCSQLWVIELGGNQLKGILPNSIGNLSSQHLWLRGNQIYGEIPSTVGNLISLTTLFLDSNQLTGTVPSTIGYLQKVQRLSLQSNKLSGEIPESVGNLSLLNELYLDDNHLGGSIPPALGNCKQLLLLGLSQNNLSGTIPKEIFGIFSLSISLNLSHNSLSGTIPSEVGSLKILDGLDFSENHLSGELPGTFGGCSSLEILFLAGNSFQGSFPEFISSLKGIQNLNLSSNNFSGPIPQFLVRMSIKSLNLSFNDFVGELPTQGIFGNASAISVVGNKRLCGGIPQLQLPKCHPLRESKKNKKLLRFIMPVVITSSFLVIAVISISIFRLWSFKRRRTQPKSPNFSGRLFLRVSYRQLVQATNGFSAENLIGAGSSGSVYKGVLTEGGNLSVAIKVFNLQHHGAFKSFIAECDAMRNIRHRNLVKIISSSSGLDFQGNDFKALIYEFMPNGSLETWLHLTDEHQQHIFPIPNLLQRINAAIDVTCAVDYLHHHCHKQIVHCDLKPSNVLLDSDLTAHVGDLGLAKYVHSALNLQETSSAGIRGTIGYVAPEYGLGAEVSSNGDVYSFGILLLEMMTGKKPTHPLFTGGLDLHTYVEMAIPERVMDIVDPVLLCEDHRRTTAANNRSSPLGETKCNLLEQCLISLLKVGLACSMHLPEDRINMTQVVCRLKSIKDTFTMAEL</sequence>
<dbReference type="Pfam" id="PF08263">
    <property type="entry name" value="LRRNT_2"/>
    <property type="match status" value="1"/>
</dbReference>
<dbReference type="GeneID" id="113711693"/>
<dbReference type="GO" id="GO:0005524">
    <property type="term" value="F:ATP binding"/>
    <property type="evidence" value="ECO:0007669"/>
    <property type="project" value="UniProtKB-UniRule"/>
</dbReference>
<dbReference type="Pfam" id="PF00069">
    <property type="entry name" value="Pkinase"/>
    <property type="match status" value="1"/>
</dbReference>
<dbReference type="InterPro" id="IPR008271">
    <property type="entry name" value="Ser/Thr_kinase_AS"/>
</dbReference>
<dbReference type="SUPFAM" id="SSF56112">
    <property type="entry name" value="Protein kinase-like (PK-like)"/>
    <property type="match status" value="1"/>
</dbReference>
<evidence type="ECO:0000256" key="14">
    <source>
        <dbReference type="ARBA" id="ARBA00022777"/>
    </source>
</evidence>
<dbReference type="GO" id="GO:0051707">
    <property type="term" value="P:response to other organism"/>
    <property type="evidence" value="ECO:0007669"/>
    <property type="project" value="UniProtKB-ARBA"/>
</dbReference>
<keyword evidence="13 22" id="KW-0547">Nucleotide-binding</keyword>
<dbReference type="InterPro" id="IPR055414">
    <property type="entry name" value="LRR_R13L4/SHOC2-like"/>
</dbReference>
<evidence type="ECO:0000256" key="15">
    <source>
        <dbReference type="ARBA" id="ARBA00022840"/>
    </source>
</evidence>
<evidence type="ECO:0000256" key="21">
    <source>
        <dbReference type="ARBA" id="ARBA00048679"/>
    </source>
</evidence>
<evidence type="ECO:0000256" key="13">
    <source>
        <dbReference type="ARBA" id="ARBA00022741"/>
    </source>
</evidence>
<keyword evidence="17 23" id="KW-0472">Membrane</keyword>
<name>A0A6P6UJF3_COFAR</name>
<evidence type="ECO:0000256" key="8">
    <source>
        <dbReference type="ARBA" id="ARBA00022614"/>
    </source>
</evidence>
<feature type="binding site" evidence="22">
    <location>
        <position position="759"/>
    </location>
    <ligand>
        <name>ATP</name>
        <dbReference type="ChEBI" id="CHEBI:30616"/>
    </ligand>
</feature>
<dbReference type="FunFam" id="3.80.10.10:FF:000288">
    <property type="entry name" value="LRR receptor-like serine/threonine-protein kinase EFR"/>
    <property type="match status" value="1"/>
</dbReference>
<dbReference type="Pfam" id="PF23598">
    <property type="entry name" value="LRR_14"/>
    <property type="match status" value="1"/>
</dbReference>
<dbReference type="PROSITE" id="PS00108">
    <property type="entry name" value="PROTEIN_KINASE_ST"/>
    <property type="match status" value="1"/>
</dbReference>
<dbReference type="AlphaFoldDB" id="A0A6P6UJF3"/>
<evidence type="ECO:0000256" key="16">
    <source>
        <dbReference type="ARBA" id="ARBA00022989"/>
    </source>
</evidence>
<dbReference type="InterPro" id="IPR000719">
    <property type="entry name" value="Prot_kinase_dom"/>
</dbReference>
<feature type="signal peptide" evidence="24">
    <location>
        <begin position="1"/>
        <end position="28"/>
    </location>
</feature>
<evidence type="ECO:0000313" key="27">
    <source>
        <dbReference type="RefSeq" id="XP_027090664.1"/>
    </source>
</evidence>
<dbReference type="PROSITE" id="PS00107">
    <property type="entry name" value="PROTEIN_KINASE_ATP"/>
    <property type="match status" value="1"/>
</dbReference>
<dbReference type="PROSITE" id="PS50011">
    <property type="entry name" value="PROTEIN_KINASE_DOM"/>
    <property type="match status" value="1"/>
</dbReference>
<dbReference type="FunFam" id="3.80.10.10:FF:000095">
    <property type="entry name" value="LRR receptor-like serine/threonine-protein kinase GSO1"/>
    <property type="match status" value="1"/>
</dbReference>
<keyword evidence="12" id="KW-0677">Repeat</keyword>
<evidence type="ECO:0000256" key="23">
    <source>
        <dbReference type="SAM" id="Phobius"/>
    </source>
</evidence>
<dbReference type="EC" id="2.7.11.1" evidence="4"/>
<evidence type="ECO:0000256" key="2">
    <source>
        <dbReference type="ARBA" id="ARBA00004479"/>
    </source>
</evidence>
<dbReference type="InterPro" id="IPR013210">
    <property type="entry name" value="LRR_N_plant-typ"/>
</dbReference>
<keyword evidence="14" id="KW-0418">Kinase</keyword>
<evidence type="ECO:0000256" key="20">
    <source>
        <dbReference type="ARBA" id="ARBA00047899"/>
    </source>
</evidence>
<keyword evidence="11 24" id="KW-0732">Signal</keyword>
<keyword evidence="8" id="KW-0433">Leucine-rich repeat</keyword>
<keyword evidence="18" id="KW-0675">Receptor</keyword>
<keyword evidence="16 23" id="KW-1133">Transmembrane helix</keyword>
<keyword evidence="10 23" id="KW-0812">Transmembrane</keyword>
<dbReference type="InterPro" id="IPR051809">
    <property type="entry name" value="Plant_receptor-like_S/T_kinase"/>
</dbReference>
<dbReference type="Proteomes" id="UP001652660">
    <property type="component" value="Chromosome 10e"/>
</dbReference>
<evidence type="ECO:0000259" key="25">
    <source>
        <dbReference type="PROSITE" id="PS50011"/>
    </source>
</evidence>
<evidence type="ECO:0000256" key="11">
    <source>
        <dbReference type="ARBA" id="ARBA00022729"/>
    </source>
</evidence>
<evidence type="ECO:0000313" key="26">
    <source>
        <dbReference type="Proteomes" id="UP001652660"/>
    </source>
</evidence>
<dbReference type="InterPro" id="IPR001611">
    <property type="entry name" value="Leu-rich_rpt"/>
</dbReference>
<keyword evidence="26" id="KW-1185">Reference proteome</keyword>
<dbReference type="SMART" id="SM00220">
    <property type="entry name" value="S_TKc"/>
    <property type="match status" value="1"/>
</dbReference>
<comment type="catalytic activity">
    <reaction evidence="21">
        <text>L-seryl-[protein] + ATP = O-phospho-L-seryl-[protein] + ADP + H(+)</text>
        <dbReference type="Rhea" id="RHEA:17989"/>
        <dbReference type="Rhea" id="RHEA-COMP:9863"/>
        <dbReference type="Rhea" id="RHEA-COMP:11604"/>
        <dbReference type="ChEBI" id="CHEBI:15378"/>
        <dbReference type="ChEBI" id="CHEBI:29999"/>
        <dbReference type="ChEBI" id="CHEBI:30616"/>
        <dbReference type="ChEBI" id="CHEBI:83421"/>
        <dbReference type="ChEBI" id="CHEBI:456216"/>
        <dbReference type="EC" id="2.7.11.1"/>
    </reaction>
</comment>